<reference evidence="1 2" key="1">
    <citation type="journal article" date="2002" name="J. Virol.">
        <title>Human immunodeficiency virus type 1 subtype C molecular phylogeny: consensus sequence for an AIDS vaccine design?</title>
        <authorList>
            <person name="Novitsky V."/>
            <person name="Smith U.R."/>
            <person name="Gilbert P."/>
            <person name="McLane M.F."/>
            <person name="Chigwedere P."/>
            <person name="Williamson C."/>
            <person name="Ndung'u T."/>
            <person name="Klein I."/>
            <person name="Chang S.Y."/>
            <person name="Peter T."/>
            <person name="Thior I."/>
            <person name="Foley B.T."/>
            <person name="Gaolekwe S."/>
            <person name="Rybak N."/>
            <person name="Gaseitsiwe S."/>
            <person name="Vannberg F."/>
            <person name="Marlink R."/>
            <person name="Lee T.H."/>
            <person name="Essex M."/>
        </authorList>
    </citation>
    <scope>NUCLEOTIDE SEQUENCE [LARGE SCALE GENOMIC DNA]</scope>
</reference>
<evidence type="ECO:0000313" key="2">
    <source>
        <dbReference type="Proteomes" id="UP000104517"/>
    </source>
</evidence>
<organism evidence="1 2">
    <name type="scientific">Human immunodeficiency virus type 1</name>
    <name type="common">HIV-1</name>
    <dbReference type="NCBI Taxonomy" id="11676"/>
    <lineage>
        <taxon>Viruses</taxon>
        <taxon>Riboviria</taxon>
        <taxon>Pararnavirae</taxon>
        <taxon>Artverviricota</taxon>
        <taxon>Revtraviricetes</taxon>
        <taxon>Ortervirales</taxon>
        <taxon>Retroviridae</taxon>
        <taxon>Orthoretrovirinae</taxon>
        <taxon>Lentivirus</taxon>
        <taxon>Lentivirus humimdef1</taxon>
    </lineage>
</organism>
<sequence length="14" mass="1486">MGARASILRGGKIR</sequence>
<evidence type="ECO:0000313" key="1">
    <source>
        <dbReference type="EMBL" id="AAL34832.1"/>
    </source>
</evidence>
<name>Q8UT17_HV1</name>
<gene>
    <name evidence="1" type="primary">gag</name>
</gene>
<dbReference type="EMBL" id="AF443105">
    <property type="protein sequence ID" value="AAL34832.1"/>
    <property type="molecule type" value="Genomic_DNA"/>
</dbReference>
<accession>Q8UT17</accession>
<dbReference type="Proteomes" id="UP000104517">
    <property type="component" value="Genome"/>
</dbReference>
<proteinExistence type="predicted"/>
<protein>
    <submittedName>
        <fullName evidence="1">Gag protein</fullName>
    </submittedName>
</protein>
<organismHost>
    <name type="scientific">Homo sapiens</name>
    <name type="common">Human</name>
    <dbReference type="NCBI Taxonomy" id="9606"/>
</organismHost>